<evidence type="ECO:0000256" key="1">
    <source>
        <dbReference type="SAM" id="MobiDB-lite"/>
    </source>
</evidence>
<dbReference type="AlphaFoldDB" id="A0A2H1GGX5"/>
<evidence type="ECO:0000313" key="2">
    <source>
        <dbReference type="EMBL" id="SMR52805.1"/>
    </source>
</evidence>
<reference evidence="3" key="1">
    <citation type="submission" date="2017-05" db="EMBL/GenBank/DDBJ databases">
        <authorList>
            <person name="Song R."/>
            <person name="Chenine A.L."/>
            <person name="Ruprecht R.M."/>
        </authorList>
    </citation>
    <scope>NUCLEOTIDE SEQUENCE [LARGE SCALE GENOMIC DNA]</scope>
</reference>
<protein>
    <submittedName>
        <fullName evidence="2">Uncharacterized protein</fullName>
    </submittedName>
</protein>
<feature type="compositionally biased region" description="Polar residues" evidence="1">
    <location>
        <begin position="58"/>
        <end position="84"/>
    </location>
</feature>
<organism evidence="2 3">
    <name type="scientific">Zymoseptoria tritici ST99CH_1E4</name>
    <dbReference type="NCBI Taxonomy" id="1276532"/>
    <lineage>
        <taxon>Eukaryota</taxon>
        <taxon>Fungi</taxon>
        <taxon>Dikarya</taxon>
        <taxon>Ascomycota</taxon>
        <taxon>Pezizomycotina</taxon>
        <taxon>Dothideomycetes</taxon>
        <taxon>Dothideomycetidae</taxon>
        <taxon>Mycosphaerellales</taxon>
        <taxon>Mycosphaerellaceae</taxon>
        <taxon>Zymoseptoria</taxon>
    </lineage>
</organism>
<dbReference type="Proteomes" id="UP000245764">
    <property type="component" value="Chromosome 5"/>
</dbReference>
<name>A0A2H1GGX5_ZYMTR</name>
<evidence type="ECO:0000313" key="3">
    <source>
        <dbReference type="Proteomes" id="UP000245764"/>
    </source>
</evidence>
<proteinExistence type="predicted"/>
<feature type="region of interest" description="Disordered" evidence="1">
    <location>
        <begin position="47"/>
        <end position="88"/>
    </location>
</feature>
<sequence>MQQNNENNKHLVYHLLSASAAFRQEHQTTARPRSVAHAQVTTLTALGPLPFQHPQPLPSTNSQESQDPTLTPDASAQQEPNNVTRLGYRPYTGYTVKEINQIIANKADHKNNTGHAVYARVRGQTWYKHSIFRKHIRRFLRKNSTVEATTDPDQVNFPEMVHPVMIDMVELYTDELGADGKSAEELAARTRKNPGAGDEEIAEFLGQEEPEEIPSFGFPGGQELLSACILIQPSPTLCSKAWNDNKEKANQQKDVKEKWHELFERTLLLINTSDSEKHGQREISIEIASLFAKPRAKIIKLGDETELTGKGAMFSKLTRLLEKEEWLEQPDDFTMEDTTAEYWLGWKSKGKQYLIESSEELNTMLKVCEQRKQKAVLEVHTGESKEAAPEEDQQRALPKVK</sequence>
<feature type="compositionally biased region" description="Basic and acidic residues" evidence="1">
    <location>
        <begin position="380"/>
        <end position="394"/>
    </location>
</feature>
<feature type="region of interest" description="Disordered" evidence="1">
    <location>
        <begin position="380"/>
        <end position="401"/>
    </location>
</feature>
<dbReference type="EMBL" id="LT854257">
    <property type="protein sequence ID" value="SMR52805.1"/>
    <property type="molecule type" value="Genomic_DNA"/>
</dbReference>
<gene>
    <name evidence="2" type="ORF">ZT1E4_G6080</name>
</gene>
<accession>A0A2H1GGX5</accession>